<dbReference type="Pfam" id="PF13650">
    <property type="entry name" value="Asp_protease_2"/>
    <property type="match status" value="1"/>
</dbReference>
<evidence type="ECO:0000313" key="4">
    <source>
        <dbReference type="RefSeq" id="XP_010513588.1"/>
    </source>
</evidence>
<dbReference type="SUPFAM" id="SSF50630">
    <property type="entry name" value="Acid proteases"/>
    <property type="match status" value="1"/>
</dbReference>
<evidence type="ECO:0000313" key="3">
    <source>
        <dbReference type="Proteomes" id="UP000694864"/>
    </source>
</evidence>
<protein>
    <submittedName>
        <fullName evidence="4">Uncharacterized protein LOC104789613</fullName>
    </submittedName>
</protein>
<gene>
    <name evidence="4" type="primary">LOC104789613</name>
</gene>
<feature type="compositionally biased region" description="Polar residues" evidence="1">
    <location>
        <begin position="306"/>
        <end position="315"/>
    </location>
</feature>
<feature type="compositionally biased region" description="Polar residues" evidence="1">
    <location>
        <begin position="1"/>
        <end position="10"/>
    </location>
</feature>
<proteinExistence type="predicted"/>
<dbReference type="PANTHER" id="PTHR15503">
    <property type="entry name" value="LDOC1 RELATED"/>
    <property type="match status" value="1"/>
</dbReference>
<feature type="compositionally biased region" description="Polar residues" evidence="1">
    <location>
        <begin position="274"/>
        <end position="299"/>
    </location>
</feature>
<dbReference type="CDD" id="cd00303">
    <property type="entry name" value="retropepsin_like"/>
    <property type="match status" value="1"/>
</dbReference>
<feature type="region of interest" description="Disordered" evidence="1">
    <location>
        <begin position="1"/>
        <end position="28"/>
    </location>
</feature>
<reference evidence="4" key="2">
    <citation type="submission" date="2025-08" db="UniProtKB">
        <authorList>
            <consortium name="RefSeq"/>
        </authorList>
    </citation>
    <scope>IDENTIFICATION</scope>
    <source>
        <tissue evidence="4">Leaf</tissue>
    </source>
</reference>
<accession>A0ABM0ZC34</accession>
<dbReference type="Gene3D" id="2.40.70.10">
    <property type="entry name" value="Acid Proteases"/>
    <property type="match status" value="1"/>
</dbReference>
<dbReference type="InterPro" id="IPR005162">
    <property type="entry name" value="Retrotrans_gag_dom"/>
</dbReference>
<organism evidence="3 4">
    <name type="scientific">Camelina sativa</name>
    <name type="common">False flax</name>
    <name type="synonym">Myagrum sativum</name>
    <dbReference type="NCBI Taxonomy" id="90675"/>
    <lineage>
        <taxon>Eukaryota</taxon>
        <taxon>Viridiplantae</taxon>
        <taxon>Streptophyta</taxon>
        <taxon>Embryophyta</taxon>
        <taxon>Tracheophyta</taxon>
        <taxon>Spermatophyta</taxon>
        <taxon>Magnoliopsida</taxon>
        <taxon>eudicotyledons</taxon>
        <taxon>Gunneridae</taxon>
        <taxon>Pentapetalae</taxon>
        <taxon>rosids</taxon>
        <taxon>malvids</taxon>
        <taxon>Brassicales</taxon>
        <taxon>Brassicaceae</taxon>
        <taxon>Camelineae</taxon>
        <taxon>Camelina</taxon>
    </lineage>
</organism>
<dbReference type="InterPro" id="IPR032567">
    <property type="entry name" value="RTL1-rel"/>
</dbReference>
<dbReference type="Proteomes" id="UP000694864">
    <property type="component" value="Chromosome 5"/>
</dbReference>
<feature type="compositionally biased region" description="Acidic residues" evidence="1">
    <location>
        <begin position="14"/>
        <end position="25"/>
    </location>
</feature>
<dbReference type="InterPro" id="IPR043128">
    <property type="entry name" value="Rev_trsase/Diguanyl_cyclase"/>
</dbReference>
<feature type="region of interest" description="Disordered" evidence="1">
    <location>
        <begin position="272"/>
        <end position="319"/>
    </location>
</feature>
<dbReference type="InterPro" id="IPR021109">
    <property type="entry name" value="Peptidase_aspartic_dom_sf"/>
</dbReference>
<dbReference type="CDD" id="cd01647">
    <property type="entry name" value="RT_LTR"/>
    <property type="match status" value="1"/>
</dbReference>
<evidence type="ECO:0000259" key="2">
    <source>
        <dbReference type="Pfam" id="PF03732"/>
    </source>
</evidence>
<sequence>MVGTRSQVNKNDPDGEETMAVECETEGSKSLLTRTEALEYAIAEQNRKLDQSLAEMFQMIKMIPAQQAPSGSKPHGKGPVEASSTPDSYGESYEQNRGGGFQGPGHYHGVTRLGKVDFPRFDGECFTGWLSKVDDYFALDFTPNESKVRMAAMHFDGHAAVWHQALSQTPLGRNVLHDWGSYKLLLRERFADVLEDPIAELKHLQETEGIVDYQQKFDLIRTRVTLSEEYLVSAFLAGLRLDMLMHIRMFQPQSVRQCLVLGRLYEKAHPRTKGLTSGSSHIKTFNGGNASVNTKSYSQNRKEVTQEQSKFTSPKSARKFLSQEEMSERRVFMIEVEEEEDTEGEEVINLNDELEEKDMPQVSISAVAGITDYRTLKVRGVHKKKVLFVLLDTGSTHNFMDPRTAKQLGITVQTAGISRVAVADGSRLNVQGKVSDFKWEFQGTTFQDKFMLIPLGGCDVVLGVQWKRILLHGIKQGAVRTMKATKFNKKQEEAVQISMICAQEVIQSEDIMLYAVELSQQENANNSAVLQLKSEYTDIFEEPTVLPPFRTEHNHKIVLKTGADPINQRPYRYATYEKDEIDKIVKELLSAGTIRVSSSPFSSPVVLVKKKDGSWRLCVDYRGLNGLTIKNRFPIPLIEDLLDELGGSAVFSKIDLRAGYHQV</sequence>
<feature type="domain" description="Retrotransposon gag" evidence="2">
    <location>
        <begin position="149"/>
        <end position="240"/>
    </location>
</feature>
<dbReference type="GeneID" id="104789613"/>
<evidence type="ECO:0000256" key="1">
    <source>
        <dbReference type="SAM" id="MobiDB-lite"/>
    </source>
</evidence>
<keyword evidence="3" id="KW-1185">Reference proteome</keyword>
<name>A0ABM0ZC34_CAMSA</name>
<dbReference type="Gene3D" id="3.30.70.270">
    <property type="match status" value="1"/>
</dbReference>
<dbReference type="InterPro" id="IPR043502">
    <property type="entry name" value="DNA/RNA_pol_sf"/>
</dbReference>
<reference evidence="3" key="1">
    <citation type="journal article" date="2014" name="Nat. Commun.">
        <title>The emerging biofuel crop Camelina sativa retains a highly undifferentiated hexaploid genome structure.</title>
        <authorList>
            <person name="Kagale S."/>
            <person name="Koh C."/>
            <person name="Nixon J."/>
            <person name="Bollina V."/>
            <person name="Clarke W.E."/>
            <person name="Tuteja R."/>
            <person name="Spillane C."/>
            <person name="Robinson S.J."/>
            <person name="Links M.G."/>
            <person name="Clarke C."/>
            <person name="Higgins E.E."/>
            <person name="Huebert T."/>
            <person name="Sharpe A.G."/>
            <person name="Parkin I.A."/>
        </authorList>
    </citation>
    <scope>NUCLEOTIDE SEQUENCE [LARGE SCALE GENOMIC DNA]</scope>
    <source>
        <strain evidence="3">cv. DH55</strain>
    </source>
</reference>
<dbReference type="RefSeq" id="XP_010513588.1">
    <property type="nucleotide sequence ID" value="XM_010515286.1"/>
</dbReference>
<dbReference type="PANTHER" id="PTHR15503:SF43">
    <property type="entry name" value="REVERSE TRANSCRIPTASE RNASE H-LIKE DOMAIN-CONTAINING PROTEIN"/>
    <property type="match status" value="1"/>
</dbReference>
<feature type="region of interest" description="Disordered" evidence="1">
    <location>
        <begin position="66"/>
        <end position="104"/>
    </location>
</feature>
<dbReference type="Pfam" id="PF03732">
    <property type="entry name" value="Retrotrans_gag"/>
    <property type="match status" value="1"/>
</dbReference>
<dbReference type="SUPFAM" id="SSF56672">
    <property type="entry name" value="DNA/RNA polymerases"/>
    <property type="match status" value="1"/>
</dbReference>
<dbReference type="Gene3D" id="3.10.10.10">
    <property type="entry name" value="HIV Type 1 Reverse Transcriptase, subunit A, domain 1"/>
    <property type="match status" value="1"/>
</dbReference>